<dbReference type="AlphaFoldDB" id="A0AAV1KMN7"/>
<name>A0AAV1KMN7_9NEOP</name>
<gene>
    <name evidence="1" type="ORF">PARMNEM_LOCUS5077</name>
</gene>
<comment type="caution">
    <text evidence="1">The sequence shown here is derived from an EMBL/GenBank/DDBJ whole genome shotgun (WGS) entry which is preliminary data.</text>
</comment>
<evidence type="ECO:0000313" key="2">
    <source>
        <dbReference type="Proteomes" id="UP001314205"/>
    </source>
</evidence>
<sequence length="236" mass="27314">MTGHINLHLGEVLEAAQMEQRMLAELHDEVHRSLNLESLGVSLQPRQNKEDVQAWSHLERTATLVEGRWQVGLPWINENSKMPESFSNAMVRLSGVERKIKLNSDYGESEPKESLGIAAVRFKIGQHEDGERTLGLIWYPDNDTLGFDVSFKRIPENISSGKTRPTKREMLRIIMSIFDVYGILSQITIKGKIMLQETCKANIGWDEIVSDAIYKKWCEWMKQLKWINNLRLPRYY</sequence>
<evidence type="ECO:0000313" key="1">
    <source>
        <dbReference type="EMBL" id="CAK1583720.1"/>
    </source>
</evidence>
<protein>
    <submittedName>
        <fullName evidence="1">Uncharacterized protein</fullName>
    </submittedName>
</protein>
<dbReference type="InterPro" id="IPR008042">
    <property type="entry name" value="Retrotrans_Pao"/>
</dbReference>
<dbReference type="PANTHER" id="PTHR47331">
    <property type="entry name" value="PHD-TYPE DOMAIN-CONTAINING PROTEIN"/>
    <property type="match status" value="1"/>
</dbReference>
<dbReference type="Proteomes" id="UP001314205">
    <property type="component" value="Unassembled WGS sequence"/>
</dbReference>
<dbReference type="Pfam" id="PF05380">
    <property type="entry name" value="Peptidase_A17"/>
    <property type="match status" value="1"/>
</dbReference>
<proteinExistence type="predicted"/>
<accession>A0AAV1KMN7</accession>
<dbReference type="EMBL" id="CAVLGL010000057">
    <property type="protein sequence ID" value="CAK1583720.1"/>
    <property type="molecule type" value="Genomic_DNA"/>
</dbReference>
<organism evidence="1 2">
    <name type="scientific">Parnassius mnemosyne</name>
    <name type="common">clouded apollo</name>
    <dbReference type="NCBI Taxonomy" id="213953"/>
    <lineage>
        <taxon>Eukaryota</taxon>
        <taxon>Metazoa</taxon>
        <taxon>Ecdysozoa</taxon>
        <taxon>Arthropoda</taxon>
        <taxon>Hexapoda</taxon>
        <taxon>Insecta</taxon>
        <taxon>Pterygota</taxon>
        <taxon>Neoptera</taxon>
        <taxon>Endopterygota</taxon>
        <taxon>Lepidoptera</taxon>
        <taxon>Glossata</taxon>
        <taxon>Ditrysia</taxon>
        <taxon>Papilionoidea</taxon>
        <taxon>Papilionidae</taxon>
        <taxon>Parnassiinae</taxon>
        <taxon>Parnassini</taxon>
        <taxon>Parnassius</taxon>
        <taxon>Driopa</taxon>
    </lineage>
</organism>
<keyword evidence="2" id="KW-1185">Reference proteome</keyword>
<reference evidence="1 2" key="1">
    <citation type="submission" date="2023-11" db="EMBL/GenBank/DDBJ databases">
        <authorList>
            <person name="Hedman E."/>
            <person name="Englund M."/>
            <person name="Stromberg M."/>
            <person name="Nyberg Akerstrom W."/>
            <person name="Nylinder S."/>
            <person name="Jareborg N."/>
            <person name="Kallberg Y."/>
            <person name="Kronander E."/>
        </authorList>
    </citation>
    <scope>NUCLEOTIDE SEQUENCE [LARGE SCALE GENOMIC DNA]</scope>
</reference>